<gene>
    <name evidence="1" type="ORF">SAMEA4412673_01485</name>
</gene>
<dbReference type="Proteomes" id="UP000215355">
    <property type="component" value="Chromosome 1"/>
</dbReference>
<evidence type="ECO:0000313" key="2">
    <source>
        <dbReference type="Proteomes" id="UP000215355"/>
    </source>
</evidence>
<evidence type="ECO:0000313" key="1">
    <source>
        <dbReference type="EMBL" id="SNV48097.1"/>
    </source>
</evidence>
<proteinExistence type="predicted"/>
<protein>
    <submittedName>
        <fullName evidence="1">Uncharacterized protein</fullName>
    </submittedName>
</protein>
<dbReference type="RefSeq" id="WP_093095388.1">
    <property type="nucleotide sequence ID" value="NZ_DAMDLF010000049.1"/>
</dbReference>
<accession>A0AAJ5BZR2</accession>
<dbReference type="EMBL" id="LT906468">
    <property type="protein sequence ID" value="SNV48097.1"/>
    <property type="molecule type" value="Genomic_DNA"/>
</dbReference>
<organism evidence="1 2">
    <name type="scientific">Sphingobacterium mizutaii</name>
    <dbReference type="NCBI Taxonomy" id="1010"/>
    <lineage>
        <taxon>Bacteria</taxon>
        <taxon>Pseudomonadati</taxon>
        <taxon>Bacteroidota</taxon>
        <taxon>Sphingobacteriia</taxon>
        <taxon>Sphingobacteriales</taxon>
        <taxon>Sphingobacteriaceae</taxon>
        <taxon>Sphingobacterium</taxon>
    </lineage>
</organism>
<dbReference type="AlphaFoldDB" id="A0AAJ5BZR2"/>
<sequence>MKNNKVNRKEIDTNSFVAILKKYKKKVSKTEESSKIFLTKVGIIDKSGNLDENYKNLCIPQEQE</sequence>
<name>A0AAJ5BZR2_9SPHI</name>
<dbReference type="KEGG" id="smiz:4412673_01485"/>
<reference evidence="1 2" key="1">
    <citation type="submission" date="2017-06" db="EMBL/GenBank/DDBJ databases">
        <authorList>
            <consortium name="Pathogen Informatics"/>
        </authorList>
    </citation>
    <scope>NUCLEOTIDE SEQUENCE [LARGE SCALE GENOMIC DNA]</scope>
    <source>
        <strain evidence="1 2">NCTC12149</strain>
    </source>
</reference>